<accession>A0ABQ3CV97</accession>
<dbReference type="SUPFAM" id="SSF56801">
    <property type="entry name" value="Acetyl-CoA synthetase-like"/>
    <property type="match status" value="1"/>
</dbReference>
<keyword evidence="11" id="KW-1185">Reference proteome</keyword>
<comment type="subcellular location">
    <subcellularLocation>
        <location evidence="1">Membrane</location>
        <topology evidence="1">Peripheral membrane protein</topology>
    </subcellularLocation>
</comment>
<sequence>MSRHWQDSYDNGVPADIDADAYENVSALFEDAAAKFSDKPALECFGHTTSYATLETLSRNFAAYLQNELNIKRGDRIALMAPNVPAFAIAMFGIIRAGGVQVNVNPLYTPRELKHQLNDAGAETIVIFGGVSASLAEIIEDTPITKVIGLDLGDGTPLPIPSPALDERLSAATTFASALDAGGTMELRDPGLTNSDTIFFQYTGGTTGLSKGAVLSHRNIVANAEQYKAVVPQASNVGSEIMVGALPMYHIFGLMLSIAYLSLGGKIVLIPNPRDMDSFIDSIKNAKITVMPGVNTLFAGLAMHPRVNEIDFSDLKVSIGGGAAVIEATSEKWKSITGKHIKEGYGLSETSPLLCINPASVEFFSGTCGLPVSSSDVKLLDENDNVVAIGERGEICCTGPQVMSGYWNNDAANTEAFTKDGYFRTGDIGIFDQAGYLKIVDRKKDMIIVSGFNVFPNEIEAIVTAADGVAECACIGVSDEKTGEAIKIFVVKSAGSTITEDQLIAHCRTELTGYKIPRHVHFLTELPKSNVGKILRRELRDN</sequence>
<dbReference type="Pfam" id="PF00501">
    <property type="entry name" value="AMP-binding"/>
    <property type="match status" value="1"/>
</dbReference>
<organism evidence="10 11">
    <name type="scientific">Paramylibacter ulvae</name>
    <dbReference type="NCBI Taxonomy" id="1651968"/>
    <lineage>
        <taxon>Bacteria</taxon>
        <taxon>Pseudomonadati</taxon>
        <taxon>Pseudomonadota</taxon>
        <taxon>Alphaproteobacteria</taxon>
        <taxon>Rhodobacterales</taxon>
        <taxon>Paracoccaceae</taxon>
        <taxon>Paramylibacter</taxon>
    </lineage>
</organism>
<dbReference type="Gene3D" id="3.40.50.12780">
    <property type="entry name" value="N-terminal domain of ligase-like"/>
    <property type="match status" value="1"/>
</dbReference>
<evidence type="ECO:0000259" key="8">
    <source>
        <dbReference type="Pfam" id="PF00501"/>
    </source>
</evidence>
<dbReference type="InterPro" id="IPR000873">
    <property type="entry name" value="AMP-dep_synth/lig_dom"/>
</dbReference>
<dbReference type="GO" id="GO:0016874">
    <property type="term" value="F:ligase activity"/>
    <property type="evidence" value="ECO:0007669"/>
    <property type="project" value="UniProtKB-KW"/>
</dbReference>
<dbReference type="CDD" id="cd05936">
    <property type="entry name" value="FC-FACS_FadD_like"/>
    <property type="match status" value="1"/>
</dbReference>
<dbReference type="InterPro" id="IPR025110">
    <property type="entry name" value="AMP-bd_C"/>
</dbReference>
<keyword evidence="3 10" id="KW-0436">Ligase</keyword>
<evidence type="ECO:0000313" key="11">
    <source>
        <dbReference type="Proteomes" id="UP000634455"/>
    </source>
</evidence>
<feature type="domain" description="AMP-binding enzyme C-terminal" evidence="9">
    <location>
        <begin position="458"/>
        <end position="533"/>
    </location>
</feature>
<dbReference type="EC" id="6.2.1.3" evidence="5"/>
<dbReference type="InterPro" id="IPR050237">
    <property type="entry name" value="ATP-dep_AMP-bd_enzyme"/>
</dbReference>
<evidence type="ECO:0000256" key="4">
    <source>
        <dbReference type="ARBA" id="ARBA00023136"/>
    </source>
</evidence>
<dbReference type="Proteomes" id="UP000634455">
    <property type="component" value="Unassembled WGS sequence"/>
</dbReference>
<evidence type="ECO:0000256" key="7">
    <source>
        <dbReference type="ARBA" id="ARBA00042773"/>
    </source>
</evidence>
<keyword evidence="4" id="KW-0472">Membrane</keyword>
<name>A0ABQ3CV97_9RHOB</name>
<evidence type="ECO:0000256" key="1">
    <source>
        <dbReference type="ARBA" id="ARBA00004170"/>
    </source>
</evidence>
<dbReference type="InterPro" id="IPR020845">
    <property type="entry name" value="AMP-binding_CS"/>
</dbReference>
<dbReference type="PANTHER" id="PTHR43767">
    <property type="entry name" value="LONG-CHAIN-FATTY-ACID--COA LIGASE"/>
    <property type="match status" value="1"/>
</dbReference>
<dbReference type="EMBL" id="BMZF01000001">
    <property type="protein sequence ID" value="GHA43002.1"/>
    <property type="molecule type" value="Genomic_DNA"/>
</dbReference>
<evidence type="ECO:0000256" key="5">
    <source>
        <dbReference type="ARBA" id="ARBA00026121"/>
    </source>
</evidence>
<evidence type="ECO:0000256" key="3">
    <source>
        <dbReference type="ARBA" id="ARBA00022598"/>
    </source>
</evidence>
<dbReference type="PROSITE" id="PS00455">
    <property type="entry name" value="AMP_BINDING"/>
    <property type="match status" value="1"/>
</dbReference>
<dbReference type="Pfam" id="PF13193">
    <property type="entry name" value="AMP-binding_C"/>
    <property type="match status" value="1"/>
</dbReference>
<protein>
    <recommendedName>
        <fullName evidence="6">Long-chain-fatty-acid--CoA ligase</fullName>
        <ecNumber evidence="5">6.2.1.3</ecNumber>
    </recommendedName>
    <alternativeName>
        <fullName evidence="7">Long-chain acyl-CoA synthetase</fullName>
    </alternativeName>
</protein>
<feature type="domain" description="AMP-dependent synthetase/ligase" evidence="8">
    <location>
        <begin position="29"/>
        <end position="407"/>
    </location>
</feature>
<evidence type="ECO:0000313" key="10">
    <source>
        <dbReference type="EMBL" id="GHA43002.1"/>
    </source>
</evidence>
<evidence type="ECO:0000256" key="2">
    <source>
        <dbReference type="ARBA" id="ARBA00005005"/>
    </source>
</evidence>
<reference evidence="11" key="1">
    <citation type="journal article" date="2019" name="Int. J. Syst. Evol. Microbiol.">
        <title>The Global Catalogue of Microorganisms (GCM) 10K type strain sequencing project: providing services to taxonomists for standard genome sequencing and annotation.</title>
        <authorList>
            <consortium name="The Broad Institute Genomics Platform"/>
            <consortium name="The Broad Institute Genome Sequencing Center for Infectious Disease"/>
            <person name="Wu L."/>
            <person name="Ma J."/>
        </authorList>
    </citation>
    <scope>NUCLEOTIDE SEQUENCE [LARGE SCALE GENOMIC DNA]</scope>
    <source>
        <strain evidence="11">KCTC 32465</strain>
    </source>
</reference>
<evidence type="ECO:0000256" key="6">
    <source>
        <dbReference type="ARBA" id="ARBA00039545"/>
    </source>
</evidence>
<gene>
    <name evidence="10" type="primary">fadD-2</name>
    <name evidence="10" type="ORF">GCM10008927_04450</name>
</gene>
<proteinExistence type="predicted"/>
<comment type="caution">
    <text evidence="10">The sequence shown here is derived from an EMBL/GenBank/DDBJ whole genome shotgun (WGS) entry which is preliminary data.</text>
</comment>
<evidence type="ECO:0000259" key="9">
    <source>
        <dbReference type="Pfam" id="PF13193"/>
    </source>
</evidence>
<dbReference type="Gene3D" id="3.30.300.30">
    <property type="match status" value="1"/>
</dbReference>
<dbReference type="PANTHER" id="PTHR43767:SF8">
    <property type="entry name" value="LONG-CHAIN-FATTY-ACID--COA LIGASE"/>
    <property type="match status" value="1"/>
</dbReference>
<dbReference type="RefSeq" id="WP_189638934.1">
    <property type="nucleotide sequence ID" value="NZ_BMZF01000001.1"/>
</dbReference>
<dbReference type="InterPro" id="IPR045851">
    <property type="entry name" value="AMP-bd_C_sf"/>
</dbReference>
<comment type="pathway">
    <text evidence="2">Lipid metabolism; fatty acid beta-oxidation.</text>
</comment>
<dbReference type="InterPro" id="IPR042099">
    <property type="entry name" value="ANL_N_sf"/>
</dbReference>